<dbReference type="EMBL" id="BLIO01000001">
    <property type="protein sequence ID" value="GFE12588.1"/>
    <property type="molecule type" value="Genomic_DNA"/>
</dbReference>
<dbReference type="Proteomes" id="UP000430079">
    <property type="component" value="Unassembled WGS sequence"/>
</dbReference>
<reference evidence="2 3" key="1">
    <citation type="submission" date="2019-12" db="EMBL/GenBank/DDBJ databases">
        <title>Whole genome shotgun sequence of Streptomyces hygroscopicus subsp. glebosus NBRC 13786.</title>
        <authorList>
            <person name="Ichikawa N."/>
            <person name="Kimura A."/>
            <person name="Kitahashi Y."/>
            <person name="Komaki H."/>
            <person name="Tamura T."/>
        </authorList>
    </citation>
    <scope>NUCLEOTIDE SEQUENCE [LARGE SCALE GENOMIC DNA]</scope>
    <source>
        <strain evidence="2 3">NBRC 13786</strain>
    </source>
</reference>
<protein>
    <submittedName>
        <fullName evidence="2">Uncharacterized protein</fullName>
    </submittedName>
</protein>
<evidence type="ECO:0000313" key="2">
    <source>
        <dbReference type="EMBL" id="GFE12588.1"/>
    </source>
</evidence>
<feature type="region of interest" description="Disordered" evidence="1">
    <location>
        <begin position="24"/>
        <end position="63"/>
    </location>
</feature>
<evidence type="ECO:0000256" key="1">
    <source>
        <dbReference type="SAM" id="MobiDB-lite"/>
    </source>
</evidence>
<proteinExistence type="predicted"/>
<accession>A0A640SNC1</accession>
<keyword evidence="3" id="KW-1185">Reference proteome</keyword>
<organism evidence="2 3">
    <name type="scientific">Streptomyces glebosus</name>
    <dbReference type="NCBI Taxonomy" id="249580"/>
    <lineage>
        <taxon>Bacteria</taxon>
        <taxon>Bacillati</taxon>
        <taxon>Actinomycetota</taxon>
        <taxon>Actinomycetes</taxon>
        <taxon>Kitasatosporales</taxon>
        <taxon>Streptomycetaceae</taxon>
        <taxon>Streptomyces</taxon>
    </lineage>
</organism>
<evidence type="ECO:0000313" key="3">
    <source>
        <dbReference type="Proteomes" id="UP000430079"/>
    </source>
</evidence>
<feature type="region of interest" description="Disordered" evidence="1">
    <location>
        <begin position="72"/>
        <end position="91"/>
    </location>
</feature>
<dbReference type="AlphaFoldDB" id="A0A640SNC1"/>
<comment type="caution">
    <text evidence="2">The sequence shown here is derived from an EMBL/GenBank/DDBJ whole genome shotgun (WGS) entry which is preliminary data.</text>
</comment>
<gene>
    <name evidence="2" type="ORF">Sgleb_06350</name>
</gene>
<sequence>MQLVGARARVVPQQLVDGAFLAQRVGRGEQHHGRPTAPAAPPPLPYEQGPAAIHRRQRHTERQLREGEIAEEELAHEGSEEEQGAWGCQTA</sequence>
<name>A0A640SNC1_9ACTN</name>